<protein>
    <submittedName>
        <fullName evidence="3">Biotin transporter BioY</fullName>
    </submittedName>
</protein>
<dbReference type="InterPro" id="IPR008756">
    <property type="entry name" value="Peptidase_M56"/>
</dbReference>
<dbReference type="STRING" id="83219.PM02_02550"/>
<organism evidence="3 4">
    <name type="scientific">Sulfitobacter mediterraneus</name>
    <dbReference type="NCBI Taxonomy" id="83219"/>
    <lineage>
        <taxon>Bacteria</taxon>
        <taxon>Pseudomonadati</taxon>
        <taxon>Pseudomonadota</taxon>
        <taxon>Alphaproteobacteria</taxon>
        <taxon>Rhodobacterales</taxon>
        <taxon>Roseobacteraceae</taxon>
        <taxon>Sulfitobacter</taxon>
    </lineage>
</organism>
<dbReference type="eggNOG" id="COG4219">
    <property type="taxonomic scope" value="Bacteria"/>
</dbReference>
<reference evidence="3 4" key="1">
    <citation type="journal article" date="2014" name="Genome Announc.">
        <title>Draft Genome Sequences of Two Isolates of the Roseobacter Group, Sulfitobacter sp. Strains 3SOLIMAR09 and 1FIGIMAR09, from Harbors of Mallorca Island (Mediterranean Sea).</title>
        <authorList>
            <person name="Mas-Llado M."/>
            <person name="Pina-Villalonga J.M."/>
            <person name="Brunet-Galmes I."/>
            <person name="Nogales B."/>
            <person name="Bosch R."/>
        </authorList>
    </citation>
    <scope>NUCLEOTIDE SEQUENCE [LARGE SCALE GENOMIC DNA]</scope>
    <source>
        <strain evidence="3 4">1FIGIMAR09</strain>
    </source>
</reference>
<evidence type="ECO:0000313" key="4">
    <source>
        <dbReference type="Proteomes" id="UP000027337"/>
    </source>
</evidence>
<dbReference type="Proteomes" id="UP000027337">
    <property type="component" value="Unassembled WGS sequence"/>
</dbReference>
<feature type="transmembrane region" description="Helical" evidence="1">
    <location>
        <begin position="325"/>
        <end position="345"/>
    </location>
</feature>
<comment type="caution">
    <text evidence="3">The sequence shown here is derived from an EMBL/GenBank/DDBJ whole genome shotgun (WGS) entry which is preliminary data.</text>
</comment>
<dbReference type="Pfam" id="PF05569">
    <property type="entry name" value="Peptidase_M56"/>
    <property type="match status" value="1"/>
</dbReference>
<dbReference type="EMBL" id="JEMU01000002">
    <property type="protein sequence ID" value="KAJ04345.1"/>
    <property type="molecule type" value="Genomic_DNA"/>
</dbReference>
<keyword evidence="1" id="KW-0472">Membrane</keyword>
<evidence type="ECO:0000259" key="2">
    <source>
        <dbReference type="Pfam" id="PF05569"/>
    </source>
</evidence>
<dbReference type="InterPro" id="IPR052173">
    <property type="entry name" value="Beta-lactam_resp_regulator"/>
</dbReference>
<keyword evidence="4" id="KW-1185">Reference proteome</keyword>
<dbReference type="AlphaFoldDB" id="A0A061SX24"/>
<sequence length="381" mass="42847">MIPGDAVLDAFINANILFCVAYALWYVTRIGLNYLGLRHAYGTQLQLLNGAFVAIVFAPFLVLLFNVLQSNGIATGVNLNLSDMVVSHYLNGGFEMKATRFESLIQIRENLSANVLSGAGIIAQAVIVAFLAGLILGAVRLVYSMFCLHKIVGNSFTWRRFGRMRLLLSDRTLVPFSTRGIRNYYVVIPTHMLSQGNELKVSLAHEFQHIRQGDLEWEILLEALKPLFFLNPAYHAWKRQVEHLRELSCDSAVLTRGSICVKTYCDTLLSVCQKTLRKDRTFVIAVPKVALVTADRATLREGKASFLEHRIRSLLDARRVNHPRLILAAVILPLFAVTTLTAISIQRPGDWSHDRLMLSTVVNLERLDEINRLSTFGRVRN</sequence>
<dbReference type="PANTHER" id="PTHR34978">
    <property type="entry name" value="POSSIBLE SENSOR-TRANSDUCER PROTEIN BLAR"/>
    <property type="match status" value="1"/>
</dbReference>
<gene>
    <name evidence="3" type="ORF">PM02_02550</name>
</gene>
<feature type="domain" description="Peptidase M56" evidence="2">
    <location>
        <begin position="23"/>
        <end position="275"/>
    </location>
</feature>
<dbReference type="RefSeq" id="WP_037904885.1">
    <property type="nucleotide sequence ID" value="NZ_JEMU01000002.1"/>
</dbReference>
<proteinExistence type="predicted"/>
<feature type="transmembrane region" description="Helical" evidence="1">
    <location>
        <begin position="47"/>
        <end position="68"/>
    </location>
</feature>
<keyword evidence="1" id="KW-0812">Transmembrane</keyword>
<dbReference type="PANTHER" id="PTHR34978:SF3">
    <property type="entry name" value="SLR0241 PROTEIN"/>
    <property type="match status" value="1"/>
</dbReference>
<accession>A0A061SX24</accession>
<feature type="transmembrane region" description="Helical" evidence="1">
    <location>
        <begin position="121"/>
        <end position="143"/>
    </location>
</feature>
<evidence type="ECO:0000256" key="1">
    <source>
        <dbReference type="SAM" id="Phobius"/>
    </source>
</evidence>
<name>A0A061SX24_9RHOB</name>
<feature type="transmembrane region" description="Helical" evidence="1">
    <location>
        <begin position="6"/>
        <end position="27"/>
    </location>
</feature>
<evidence type="ECO:0000313" key="3">
    <source>
        <dbReference type="EMBL" id="KAJ04345.1"/>
    </source>
</evidence>
<keyword evidence="1" id="KW-1133">Transmembrane helix</keyword>
<dbReference type="CDD" id="cd07341">
    <property type="entry name" value="M56_BlaR1_MecR1_like"/>
    <property type="match status" value="1"/>
</dbReference>